<evidence type="ECO:0000313" key="3">
    <source>
        <dbReference type="Proteomes" id="UP001061361"/>
    </source>
</evidence>
<protein>
    <submittedName>
        <fullName evidence="2">Zinc protease</fullName>
    </submittedName>
</protein>
<dbReference type="PANTHER" id="PTHR30399:SF1">
    <property type="entry name" value="UTP PYROPHOSPHATASE"/>
    <property type="match status" value="1"/>
</dbReference>
<dbReference type="RefSeq" id="WP_264981363.1">
    <property type="nucleotide sequence ID" value="NZ_AP026708.1"/>
</dbReference>
<dbReference type="EMBL" id="AP026708">
    <property type="protein sequence ID" value="BDQ34455.1"/>
    <property type="molecule type" value="Genomic_DNA"/>
</dbReference>
<dbReference type="InterPro" id="IPR002725">
    <property type="entry name" value="YgjP-like_metallopeptidase"/>
</dbReference>
<organism evidence="2 3">
    <name type="scientific">Pseudodesulfovibrio portus</name>
    <dbReference type="NCBI Taxonomy" id="231439"/>
    <lineage>
        <taxon>Bacteria</taxon>
        <taxon>Pseudomonadati</taxon>
        <taxon>Thermodesulfobacteriota</taxon>
        <taxon>Desulfovibrionia</taxon>
        <taxon>Desulfovibrionales</taxon>
        <taxon>Desulfovibrionaceae</taxon>
    </lineage>
</organism>
<evidence type="ECO:0000259" key="1">
    <source>
        <dbReference type="Pfam" id="PF01863"/>
    </source>
</evidence>
<evidence type="ECO:0000313" key="2">
    <source>
        <dbReference type="EMBL" id="BDQ34455.1"/>
    </source>
</evidence>
<proteinExistence type="predicted"/>
<dbReference type="GO" id="GO:0008233">
    <property type="term" value="F:peptidase activity"/>
    <property type="evidence" value="ECO:0007669"/>
    <property type="project" value="UniProtKB-KW"/>
</dbReference>
<dbReference type="Pfam" id="PF01863">
    <property type="entry name" value="YgjP-like"/>
    <property type="match status" value="1"/>
</dbReference>
<dbReference type="Gene3D" id="3.30.2010.10">
    <property type="entry name" value="Metalloproteases ('zincins'), catalytic domain"/>
    <property type="match status" value="1"/>
</dbReference>
<dbReference type="GO" id="GO:0006508">
    <property type="term" value="P:proteolysis"/>
    <property type="evidence" value="ECO:0007669"/>
    <property type="project" value="UniProtKB-KW"/>
</dbReference>
<name>A0ABM8ASQ7_9BACT</name>
<dbReference type="CDD" id="cd07344">
    <property type="entry name" value="M48_yhfN_like"/>
    <property type="match status" value="1"/>
</dbReference>
<gene>
    <name evidence="2" type="ORF">JCM14722_19970</name>
</gene>
<dbReference type="InterPro" id="IPR053136">
    <property type="entry name" value="UTP_pyrophosphatase-like"/>
</dbReference>
<keyword evidence="3" id="KW-1185">Reference proteome</keyword>
<feature type="domain" description="YgjP-like metallopeptidase" evidence="1">
    <location>
        <begin position="19"/>
        <end position="226"/>
    </location>
</feature>
<accession>A0ABM8ASQ7</accession>
<sequence>MKEYAGLPLTVKTHPRARRVLVKIVPGRGLEVVTPRGFDTGLVPDILDEKRSWIERTRDRLVQAGRDLSGTLPELPDALEYRAVDRTVRLDYLDRPGPVKLMENGPRLHISGDISDRESVFAALRRHTAKKAREALLPMLDAMSRRTGLEYAALRVRCQKTRWGSCSARGTISLNAKLLFLPVELVDHLLIHELCHTRHLNHSRRYWACVARYEPDYIRLEDELKHGAKHVPLWFG</sequence>
<dbReference type="PANTHER" id="PTHR30399">
    <property type="entry name" value="UNCHARACTERIZED PROTEIN YGJP"/>
    <property type="match status" value="1"/>
</dbReference>
<keyword evidence="2" id="KW-0645">Protease</keyword>
<dbReference type="Proteomes" id="UP001061361">
    <property type="component" value="Chromosome"/>
</dbReference>
<reference evidence="2" key="1">
    <citation type="submission" date="2022-08" db="EMBL/GenBank/DDBJ databases">
        <title>Genome Sequence of the sulphate-reducing bacterium, Pseudodesulfovibrio portus JCM14722.</title>
        <authorList>
            <person name="Kondo R."/>
            <person name="Kataoka T."/>
        </authorList>
    </citation>
    <scope>NUCLEOTIDE SEQUENCE</scope>
    <source>
        <strain evidence="2">JCM 14722</strain>
    </source>
</reference>
<keyword evidence="2" id="KW-0378">Hydrolase</keyword>